<feature type="transmembrane region" description="Helical" evidence="1">
    <location>
        <begin position="52"/>
        <end position="72"/>
    </location>
</feature>
<dbReference type="OrthoDB" id="6183775at2"/>
<evidence type="ECO:0000313" key="3">
    <source>
        <dbReference type="EMBL" id="TQV82252.1"/>
    </source>
</evidence>
<feature type="transmembrane region" description="Helical" evidence="1">
    <location>
        <begin position="93"/>
        <end position="125"/>
    </location>
</feature>
<evidence type="ECO:0000256" key="1">
    <source>
        <dbReference type="SAM" id="Phobius"/>
    </source>
</evidence>
<keyword evidence="1" id="KW-1133">Transmembrane helix</keyword>
<keyword evidence="1" id="KW-0812">Transmembrane</keyword>
<organism evidence="3 4">
    <name type="scientific">Denitrobaculum tricleocarpae</name>
    <dbReference type="NCBI Taxonomy" id="2591009"/>
    <lineage>
        <taxon>Bacteria</taxon>
        <taxon>Pseudomonadati</taxon>
        <taxon>Pseudomonadota</taxon>
        <taxon>Alphaproteobacteria</taxon>
        <taxon>Rhodospirillales</taxon>
        <taxon>Rhodospirillaceae</taxon>
        <taxon>Denitrobaculum</taxon>
    </lineage>
</organism>
<dbReference type="EMBL" id="VHSH01000002">
    <property type="protein sequence ID" value="TQV82252.1"/>
    <property type="molecule type" value="Genomic_DNA"/>
</dbReference>
<protein>
    <submittedName>
        <fullName evidence="3">Tripartite tricarboxylate transporter TctB family protein</fullName>
    </submittedName>
</protein>
<sequence>MRRAEIVTAVILGILSIYLMWKSGEPPAWNPDVPRFANIGLIEGEGPGSGFWPFWLSGIMLICSIWIGINWYRRTSPPSVSEEPFLDQYGKKMLLLVGGGLFGFLALIHVVGFYGAIFAFLIYYLRFLGRHSMKQTLLIAVCVPVVSFFFFDIAMRIVLPKGYLEPLFIPLYDLFL</sequence>
<name>A0A545TYE0_9PROT</name>
<dbReference type="InterPro" id="IPR009936">
    <property type="entry name" value="DUF1468"/>
</dbReference>
<gene>
    <name evidence="3" type="ORF">FKG95_08525</name>
</gene>
<keyword evidence="4" id="KW-1185">Reference proteome</keyword>
<accession>A0A545TYE0</accession>
<comment type="caution">
    <text evidence="3">The sequence shown here is derived from an EMBL/GenBank/DDBJ whole genome shotgun (WGS) entry which is preliminary data.</text>
</comment>
<feature type="transmembrane region" description="Helical" evidence="1">
    <location>
        <begin position="137"/>
        <end position="159"/>
    </location>
</feature>
<dbReference type="AlphaFoldDB" id="A0A545TYE0"/>
<feature type="domain" description="DUF1468" evidence="2">
    <location>
        <begin position="9"/>
        <end position="160"/>
    </location>
</feature>
<keyword evidence="1" id="KW-0472">Membrane</keyword>
<dbReference type="Pfam" id="PF07331">
    <property type="entry name" value="TctB"/>
    <property type="match status" value="1"/>
</dbReference>
<dbReference type="RefSeq" id="WP_142895883.1">
    <property type="nucleotide sequence ID" value="NZ_ML660053.1"/>
</dbReference>
<evidence type="ECO:0000313" key="4">
    <source>
        <dbReference type="Proteomes" id="UP000315252"/>
    </source>
</evidence>
<proteinExistence type="predicted"/>
<evidence type="ECO:0000259" key="2">
    <source>
        <dbReference type="Pfam" id="PF07331"/>
    </source>
</evidence>
<dbReference type="Proteomes" id="UP000315252">
    <property type="component" value="Unassembled WGS sequence"/>
</dbReference>
<reference evidence="3 4" key="1">
    <citation type="submission" date="2019-06" db="EMBL/GenBank/DDBJ databases">
        <title>Whole genome sequence for Rhodospirillaceae sp. R148.</title>
        <authorList>
            <person name="Wang G."/>
        </authorList>
    </citation>
    <scope>NUCLEOTIDE SEQUENCE [LARGE SCALE GENOMIC DNA]</scope>
    <source>
        <strain evidence="3 4">R148</strain>
    </source>
</reference>